<evidence type="ECO:0000313" key="2">
    <source>
        <dbReference type="EMBL" id="GBO18867.1"/>
    </source>
</evidence>
<feature type="compositionally biased region" description="Polar residues" evidence="1">
    <location>
        <begin position="77"/>
        <end position="88"/>
    </location>
</feature>
<comment type="caution">
    <text evidence="2">The sequence shown here is derived from an EMBL/GenBank/DDBJ whole genome shotgun (WGS) entry which is preliminary data.</text>
</comment>
<proteinExistence type="predicted"/>
<feature type="compositionally biased region" description="Basic residues" evidence="1">
    <location>
        <begin position="91"/>
        <end position="100"/>
    </location>
</feature>
<accession>A0A4Y2V556</accession>
<keyword evidence="3" id="KW-1185">Reference proteome</keyword>
<organism evidence="2 3">
    <name type="scientific">Araneus ventricosus</name>
    <name type="common">Orbweaver spider</name>
    <name type="synonym">Epeira ventricosa</name>
    <dbReference type="NCBI Taxonomy" id="182803"/>
    <lineage>
        <taxon>Eukaryota</taxon>
        <taxon>Metazoa</taxon>
        <taxon>Ecdysozoa</taxon>
        <taxon>Arthropoda</taxon>
        <taxon>Chelicerata</taxon>
        <taxon>Arachnida</taxon>
        <taxon>Araneae</taxon>
        <taxon>Araneomorphae</taxon>
        <taxon>Entelegynae</taxon>
        <taxon>Araneoidea</taxon>
        <taxon>Araneidae</taxon>
        <taxon>Araneus</taxon>
    </lineage>
</organism>
<dbReference type="AlphaFoldDB" id="A0A4Y2V556"/>
<reference evidence="2 3" key="1">
    <citation type="journal article" date="2019" name="Sci. Rep.">
        <title>Orb-weaving spider Araneus ventricosus genome elucidates the spidroin gene catalogue.</title>
        <authorList>
            <person name="Kono N."/>
            <person name="Nakamura H."/>
            <person name="Ohtoshi R."/>
            <person name="Moran D.A.P."/>
            <person name="Shinohara A."/>
            <person name="Yoshida Y."/>
            <person name="Fujiwara M."/>
            <person name="Mori M."/>
            <person name="Tomita M."/>
            <person name="Arakawa K."/>
        </authorList>
    </citation>
    <scope>NUCLEOTIDE SEQUENCE [LARGE SCALE GENOMIC DNA]</scope>
</reference>
<evidence type="ECO:0000313" key="3">
    <source>
        <dbReference type="Proteomes" id="UP000499080"/>
    </source>
</evidence>
<protein>
    <submittedName>
        <fullName evidence="2">Uncharacterized protein</fullName>
    </submittedName>
</protein>
<sequence length="117" mass="13135">MSTTFSHCKCLKMLTGQTITSNPSPITSGNPIGRKFCDSLLFAVRWIPPDQQRAVIQFPSQKEHASNLYERGVWRKQCSQRAPSSGSQRKAMLRRVKRKDLPRPGRQTNSAMISACG</sequence>
<evidence type="ECO:0000256" key="1">
    <source>
        <dbReference type="SAM" id="MobiDB-lite"/>
    </source>
</evidence>
<dbReference type="Proteomes" id="UP000499080">
    <property type="component" value="Unassembled WGS sequence"/>
</dbReference>
<feature type="region of interest" description="Disordered" evidence="1">
    <location>
        <begin position="77"/>
        <end position="117"/>
    </location>
</feature>
<feature type="compositionally biased region" description="Polar residues" evidence="1">
    <location>
        <begin position="106"/>
        <end position="117"/>
    </location>
</feature>
<name>A0A4Y2V556_ARAVE</name>
<dbReference type="EMBL" id="BGPR01042463">
    <property type="protein sequence ID" value="GBO18867.1"/>
    <property type="molecule type" value="Genomic_DNA"/>
</dbReference>
<gene>
    <name evidence="2" type="ORF">AVEN_79422_1</name>
</gene>